<keyword evidence="3" id="KW-1185">Reference proteome</keyword>
<dbReference type="RefSeq" id="WP_027098706.1">
    <property type="nucleotide sequence ID" value="NZ_CABJAZ010000009.1"/>
</dbReference>
<dbReference type="EMBL" id="MAPZ01000017">
    <property type="protein sequence ID" value="OBY11001.1"/>
    <property type="molecule type" value="Genomic_DNA"/>
</dbReference>
<keyword evidence="1" id="KW-1133">Transmembrane helix</keyword>
<organism evidence="2 3">
    <name type="scientific">Clostridium paraputrificum</name>
    <dbReference type="NCBI Taxonomy" id="29363"/>
    <lineage>
        <taxon>Bacteria</taxon>
        <taxon>Bacillati</taxon>
        <taxon>Bacillota</taxon>
        <taxon>Clostridia</taxon>
        <taxon>Eubacteriales</taxon>
        <taxon>Clostridiaceae</taxon>
        <taxon>Clostridium</taxon>
    </lineage>
</organism>
<accession>A0A174E2D5</accession>
<evidence type="ECO:0000313" key="3">
    <source>
        <dbReference type="Proteomes" id="UP000092714"/>
    </source>
</evidence>
<evidence type="ECO:0000256" key="1">
    <source>
        <dbReference type="SAM" id="Phobius"/>
    </source>
</evidence>
<reference evidence="2 3" key="1">
    <citation type="submission" date="2016-06" db="EMBL/GenBank/DDBJ databases">
        <authorList>
            <person name="Kjaerup R.B."/>
            <person name="Dalgaard T.S."/>
            <person name="Juul-Madsen H.R."/>
        </authorList>
    </citation>
    <scope>NUCLEOTIDE SEQUENCE [LARGE SCALE GENOMIC DNA]</scope>
    <source>
        <strain evidence="2 3">373-A1</strain>
    </source>
</reference>
<dbReference type="Proteomes" id="UP000092714">
    <property type="component" value="Unassembled WGS sequence"/>
</dbReference>
<keyword evidence="1" id="KW-0812">Transmembrane</keyword>
<dbReference type="GeneID" id="42776538"/>
<dbReference type="AlphaFoldDB" id="A0A174E2D5"/>
<proteinExistence type="predicted"/>
<protein>
    <submittedName>
        <fullName evidence="2">Uncharacterized protein</fullName>
    </submittedName>
</protein>
<keyword evidence="1" id="KW-0472">Membrane</keyword>
<feature type="transmembrane region" description="Helical" evidence="1">
    <location>
        <begin position="47"/>
        <end position="67"/>
    </location>
</feature>
<evidence type="ECO:0000313" key="2">
    <source>
        <dbReference type="EMBL" id="OBY11001.1"/>
    </source>
</evidence>
<comment type="caution">
    <text evidence="2">The sequence shown here is derived from an EMBL/GenBank/DDBJ whole genome shotgun (WGS) entry which is preliminary data.</text>
</comment>
<gene>
    <name evidence="2" type="ORF">CP373A1_07520</name>
</gene>
<name>A0A174E2D5_9CLOT</name>
<sequence length="78" mass="9479">MKIKTKIKPAIIIILTILSKVFNDLTNKWLNLPDDLKFKNFYPDIIFFLIRYIKLAVIFIFLYYLYLKLRDKFIESSK</sequence>